<feature type="compositionally biased region" description="Basic and acidic residues" evidence="1">
    <location>
        <begin position="244"/>
        <end position="267"/>
    </location>
</feature>
<feature type="region of interest" description="Disordered" evidence="1">
    <location>
        <begin position="1"/>
        <end position="53"/>
    </location>
</feature>
<name>A0A6G1H198_9PEZI</name>
<evidence type="ECO:0000313" key="2">
    <source>
        <dbReference type="EMBL" id="KAF1986832.1"/>
    </source>
</evidence>
<sequence length="508" mass="55955">MEDGLQSRRVEQKRDFAESSARRRSLSPTFCQQQQHATTNLTTQQPVHGVNDHGTRQAQYSTFGGGCSHGVASFDACACCCSPQGIDELMDDATREKQSKKGFPTEQLNVLRMGIQELEVKMHSFYENLKSSLGTDERSNFVAHVEASTLSFNQHESARKRSQAPAKPPSNPTGGPSVLSEGGFVHQPVAPSNPISELPAVSWQQTFQRAAADVTASLTSSHSTAPASQPTTRASTNKRTRFAASKDHAQMLSHDPPRDSDSDDKLGPVRKRARRSDNATPLGMITRKAIAEPPHQPSKKSSMTTLVPPKSLPRLPVPIEVSLPSRSTQSQPEKQIAESNIVILDSSDSDPSSTDDEATDDAVYNFPSASNVAVPKPPLIEPQIKPVPLTWYIRNYNLTASEILELRSLPPHLSLAKSPRSFIEKYRREKFILNRPTTAQHDNHHNGPLSLRERRLLDRVQVRGTQDYERREKDGWRDPLPDGFTRSGLGAVVVSHPGRRGPLSESPG</sequence>
<feature type="region of interest" description="Disordered" evidence="1">
    <location>
        <begin position="153"/>
        <end position="191"/>
    </location>
</feature>
<feature type="compositionally biased region" description="Polar residues" evidence="1">
    <location>
        <begin position="26"/>
        <end position="46"/>
    </location>
</feature>
<dbReference type="AlphaFoldDB" id="A0A6G1H198"/>
<keyword evidence="3" id="KW-1185">Reference proteome</keyword>
<organism evidence="2 3">
    <name type="scientific">Aulographum hederae CBS 113979</name>
    <dbReference type="NCBI Taxonomy" id="1176131"/>
    <lineage>
        <taxon>Eukaryota</taxon>
        <taxon>Fungi</taxon>
        <taxon>Dikarya</taxon>
        <taxon>Ascomycota</taxon>
        <taxon>Pezizomycotina</taxon>
        <taxon>Dothideomycetes</taxon>
        <taxon>Pleosporomycetidae</taxon>
        <taxon>Aulographales</taxon>
        <taxon>Aulographaceae</taxon>
    </lineage>
</organism>
<feature type="region of interest" description="Disordered" evidence="1">
    <location>
        <begin position="487"/>
        <end position="508"/>
    </location>
</feature>
<feature type="compositionally biased region" description="Polar residues" evidence="1">
    <location>
        <begin position="218"/>
        <end position="235"/>
    </location>
</feature>
<evidence type="ECO:0000313" key="3">
    <source>
        <dbReference type="Proteomes" id="UP000800041"/>
    </source>
</evidence>
<dbReference type="Proteomes" id="UP000800041">
    <property type="component" value="Unassembled WGS sequence"/>
</dbReference>
<feature type="compositionally biased region" description="Basic and acidic residues" evidence="1">
    <location>
        <begin position="1"/>
        <end position="21"/>
    </location>
</feature>
<reference evidence="2" key="1">
    <citation type="journal article" date="2020" name="Stud. Mycol.">
        <title>101 Dothideomycetes genomes: a test case for predicting lifestyles and emergence of pathogens.</title>
        <authorList>
            <person name="Haridas S."/>
            <person name="Albert R."/>
            <person name="Binder M."/>
            <person name="Bloem J."/>
            <person name="Labutti K."/>
            <person name="Salamov A."/>
            <person name="Andreopoulos B."/>
            <person name="Baker S."/>
            <person name="Barry K."/>
            <person name="Bills G."/>
            <person name="Bluhm B."/>
            <person name="Cannon C."/>
            <person name="Castanera R."/>
            <person name="Culley D."/>
            <person name="Daum C."/>
            <person name="Ezra D."/>
            <person name="Gonzalez J."/>
            <person name="Henrissat B."/>
            <person name="Kuo A."/>
            <person name="Liang C."/>
            <person name="Lipzen A."/>
            <person name="Lutzoni F."/>
            <person name="Magnuson J."/>
            <person name="Mondo S."/>
            <person name="Nolan M."/>
            <person name="Ohm R."/>
            <person name="Pangilinan J."/>
            <person name="Park H.-J."/>
            <person name="Ramirez L."/>
            <person name="Alfaro M."/>
            <person name="Sun H."/>
            <person name="Tritt A."/>
            <person name="Yoshinaga Y."/>
            <person name="Zwiers L.-H."/>
            <person name="Turgeon B."/>
            <person name="Goodwin S."/>
            <person name="Spatafora J."/>
            <person name="Crous P."/>
            <person name="Grigoriev I."/>
        </authorList>
    </citation>
    <scope>NUCLEOTIDE SEQUENCE</scope>
    <source>
        <strain evidence="2">CBS 113979</strain>
    </source>
</reference>
<protein>
    <submittedName>
        <fullName evidence="2">Uncharacterized protein</fullName>
    </submittedName>
</protein>
<proteinExistence type="predicted"/>
<evidence type="ECO:0000256" key="1">
    <source>
        <dbReference type="SAM" id="MobiDB-lite"/>
    </source>
</evidence>
<feature type="compositionally biased region" description="Polar residues" evidence="1">
    <location>
        <begin position="324"/>
        <end position="333"/>
    </location>
</feature>
<gene>
    <name evidence="2" type="ORF">K402DRAFT_430012</name>
</gene>
<dbReference type="EMBL" id="ML977155">
    <property type="protein sequence ID" value="KAF1986832.1"/>
    <property type="molecule type" value="Genomic_DNA"/>
</dbReference>
<accession>A0A6G1H198</accession>
<feature type="region of interest" description="Disordered" evidence="1">
    <location>
        <begin position="218"/>
        <end position="359"/>
    </location>
</feature>